<name>A0ABP8ELI7_9MICO</name>
<dbReference type="EMBL" id="BAABAZ010000006">
    <property type="protein sequence ID" value="GAA4284818.1"/>
    <property type="molecule type" value="Genomic_DNA"/>
</dbReference>
<dbReference type="Proteomes" id="UP001501586">
    <property type="component" value="Unassembled WGS sequence"/>
</dbReference>
<evidence type="ECO:0000313" key="3">
    <source>
        <dbReference type="Proteomes" id="UP001501586"/>
    </source>
</evidence>
<organism evidence="2 3">
    <name type="scientific">Brevibacterium daeguense</name>
    <dbReference type="NCBI Taxonomy" id="909936"/>
    <lineage>
        <taxon>Bacteria</taxon>
        <taxon>Bacillati</taxon>
        <taxon>Actinomycetota</taxon>
        <taxon>Actinomycetes</taxon>
        <taxon>Micrococcales</taxon>
        <taxon>Brevibacteriaceae</taxon>
        <taxon>Brevibacterium</taxon>
    </lineage>
</organism>
<proteinExistence type="predicted"/>
<evidence type="ECO:0000256" key="1">
    <source>
        <dbReference type="SAM" id="MobiDB-lite"/>
    </source>
</evidence>
<gene>
    <name evidence="2" type="ORF">GCM10022261_23490</name>
</gene>
<reference evidence="3" key="1">
    <citation type="journal article" date="2019" name="Int. J. Syst. Evol. Microbiol.">
        <title>The Global Catalogue of Microorganisms (GCM) 10K type strain sequencing project: providing services to taxonomists for standard genome sequencing and annotation.</title>
        <authorList>
            <consortium name="The Broad Institute Genomics Platform"/>
            <consortium name="The Broad Institute Genome Sequencing Center for Infectious Disease"/>
            <person name="Wu L."/>
            <person name="Ma J."/>
        </authorList>
    </citation>
    <scope>NUCLEOTIDE SEQUENCE [LARGE SCALE GENOMIC DNA]</scope>
    <source>
        <strain evidence="3">JCM 17458</strain>
    </source>
</reference>
<dbReference type="PROSITE" id="PS51257">
    <property type="entry name" value="PROKAR_LIPOPROTEIN"/>
    <property type="match status" value="1"/>
</dbReference>
<dbReference type="RefSeq" id="WP_236863124.1">
    <property type="nucleotide sequence ID" value="NZ_BAABAZ010000006.1"/>
</dbReference>
<accession>A0ABP8ELI7</accession>
<protein>
    <recommendedName>
        <fullName evidence="4">Lipoprotein</fullName>
    </recommendedName>
</protein>
<evidence type="ECO:0008006" key="4">
    <source>
        <dbReference type="Google" id="ProtNLM"/>
    </source>
</evidence>
<keyword evidence="3" id="KW-1185">Reference proteome</keyword>
<feature type="region of interest" description="Disordered" evidence="1">
    <location>
        <begin position="21"/>
        <end position="46"/>
    </location>
</feature>
<comment type="caution">
    <text evidence="2">The sequence shown here is derived from an EMBL/GenBank/DDBJ whole genome shotgun (WGS) entry which is preliminary data.</text>
</comment>
<sequence length="234" mass="24545">MRIQLLPLAAVCATLALTGCQSSGSERPPAEPSVSPEVATPVATPDAAPAVTVVDTSPGGSADDDPLWQGLRQAAADGSEAYLHVAVHMYEEPVGGDTLTLTPSTPDSVSVTVPADSVSAEAAPFYRVTGTFSVEEVGSAAYTLESLTGEELSELHPQGPSSEERCTASDANERILQASQTLAEEPEQREELRLLWSSAPEVWWGIQRTAVSLRDTDGEVAGDFLTEACGAYLE</sequence>
<evidence type="ECO:0000313" key="2">
    <source>
        <dbReference type="EMBL" id="GAA4284818.1"/>
    </source>
</evidence>